<sequence length="137" mass="15207">SVEGLLYRIINDKPQPFDFEDALNHGINFLREAGDGGAIICGTAESTGFDGTLSPFCWSTDAYIEFALEGSERKADVFKEVVTTLEGYRGLLESIQEGHIPEDTSEVTKVYSFFRTLADALMKQADPTTRTYSHEAR</sequence>
<protein>
    <submittedName>
        <fullName evidence="1">Uncharacterized protein</fullName>
    </submittedName>
</protein>
<accession>X1BZV0</accession>
<organism evidence="1">
    <name type="scientific">marine sediment metagenome</name>
    <dbReference type="NCBI Taxonomy" id="412755"/>
    <lineage>
        <taxon>unclassified sequences</taxon>
        <taxon>metagenomes</taxon>
        <taxon>ecological metagenomes</taxon>
    </lineage>
</organism>
<comment type="caution">
    <text evidence="1">The sequence shown here is derived from an EMBL/GenBank/DDBJ whole genome shotgun (WGS) entry which is preliminary data.</text>
</comment>
<name>X1BZV0_9ZZZZ</name>
<reference evidence="1" key="1">
    <citation type="journal article" date="2014" name="Front. Microbiol.">
        <title>High frequency of phylogenetically diverse reductive dehalogenase-homologous genes in deep subseafloor sedimentary metagenomes.</title>
        <authorList>
            <person name="Kawai M."/>
            <person name="Futagami T."/>
            <person name="Toyoda A."/>
            <person name="Takaki Y."/>
            <person name="Nishi S."/>
            <person name="Hori S."/>
            <person name="Arai W."/>
            <person name="Tsubouchi T."/>
            <person name="Morono Y."/>
            <person name="Uchiyama I."/>
            <person name="Ito T."/>
            <person name="Fujiyama A."/>
            <person name="Inagaki F."/>
            <person name="Takami H."/>
        </authorList>
    </citation>
    <scope>NUCLEOTIDE SEQUENCE</scope>
    <source>
        <strain evidence="1">Expedition CK06-06</strain>
    </source>
</reference>
<proteinExistence type="predicted"/>
<gene>
    <name evidence="1" type="ORF">S01H4_30259</name>
</gene>
<dbReference type="EMBL" id="BART01015604">
    <property type="protein sequence ID" value="GAG86632.1"/>
    <property type="molecule type" value="Genomic_DNA"/>
</dbReference>
<feature type="non-terminal residue" evidence="1">
    <location>
        <position position="1"/>
    </location>
</feature>
<dbReference type="AlphaFoldDB" id="X1BZV0"/>
<evidence type="ECO:0000313" key="1">
    <source>
        <dbReference type="EMBL" id="GAG86632.1"/>
    </source>
</evidence>